<evidence type="ECO:0000256" key="8">
    <source>
        <dbReference type="ARBA" id="ARBA00025699"/>
    </source>
</evidence>
<evidence type="ECO:0000256" key="7">
    <source>
        <dbReference type="ARBA" id="ARBA00022691"/>
    </source>
</evidence>
<reference evidence="13 14" key="1">
    <citation type="submission" date="2020-02" db="EMBL/GenBank/DDBJ databases">
        <title>Aliifodinibius halophilus 2W32, complete genome.</title>
        <authorList>
            <person name="Li Y."/>
            <person name="Wu S."/>
        </authorList>
    </citation>
    <scope>NUCLEOTIDE SEQUENCE [LARGE SCALE GENOMIC DNA]</scope>
    <source>
        <strain evidence="13 14">2W32</strain>
    </source>
</reference>
<dbReference type="InterPro" id="IPR046886">
    <property type="entry name" value="RsmE_MTase_dom"/>
</dbReference>
<comment type="catalytic activity">
    <reaction evidence="9 10">
        <text>uridine(1498) in 16S rRNA + S-adenosyl-L-methionine = N(3)-methyluridine(1498) in 16S rRNA + S-adenosyl-L-homocysteine + H(+)</text>
        <dbReference type="Rhea" id="RHEA:42920"/>
        <dbReference type="Rhea" id="RHEA-COMP:10283"/>
        <dbReference type="Rhea" id="RHEA-COMP:10284"/>
        <dbReference type="ChEBI" id="CHEBI:15378"/>
        <dbReference type="ChEBI" id="CHEBI:57856"/>
        <dbReference type="ChEBI" id="CHEBI:59789"/>
        <dbReference type="ChEBI" id="CHEBI:65315"/>
        <dbReference type="ChEBI" id="CHEBI:74502"/>
        <dbReference type="EC" id="2.1.1.193"/>
    </reaction>
</comment>
<evidence type="ECO:0000256" key="10">
    <source>
        <dbReference type="PIRNR" id="PIRNR015601"/>
    </source>
</evidence>
<comment type="caution">
    <text evidence="13">The sequence shown here is derived from an EMBL/GenBank/DDBJ whole genome shotgun (WGS) entry which is preliminary data.</text>
</comment>
<evidence type="ECO:0000259" key="11">
    <source>
        <dbReference type="Pfam" id="PF04452"/>
    </source>
</evidence>
<dbReference type="Pfam" id="PF04452">
    <property type="entry name" value="Methyltrans_RNA"/>
    <property type="match status" value="1"/>
</dbReference>
<gene>
    <name evidence="13" type="ORF">G3569_09335</name>
</gene>
<proteinExistence type="inferred from homology"/>
<dbReference type="EC" id="2.1.1.193" evidence="10"/>
<evidence type="ECO:0000256" key="4">
    <source>
        <dbReference type="ARBA" id="ARBA00022552"/>
    </source>
</evidence>
<sequence length="231" mass="25744">MNIYYAPPSQINNGFAELLDQEAKHISKVMRAREGDRLTIVDGQGGRYQGSILMITNDAVQVKIDKSENVPPSDPRLVLGMGIIKKRDRLEFAVEKAIELGVSEIGLFRSERTIKKNVRMDRLESIAVSAMKQSLQVWLPTITMYHTLDDFLASYTQAEWLVAHEKVEKQDHSFTDTDSDTVLLLVGPEGGFSPSEIDKLTDGGATTVSLGENRLRTETAVTAFLSQFLIQ</sequence>
<dbReference type="SUPFAM" id="SSF88697">
    <property type="entry name" value="PUA domain-like"/>
    <property type="match status" value="1"/>
</dbReference>
<dbReference type="EMBL" id="JAALLS010000010">
    <property type="protein sequence ID" value="NGP88559.1"/>
    <property type="molecule type" value="Genomic_DNA"/>
</dbReference>
<evidence type="ECO:0000256" key="5">
    <source>
        <dbReference type="ARBA" id="ARBA00022603"/>
    </source>
</evidence>
<dbReference type="Pfam" id="PF20260">
    <property type="entry name" value="PUA_4"/>
    <property type="match status" value="1"/>
</dbReference>
<dbReference type="InterPro" id="IPR006700">
    <property type="entry name" value="RsmE"/>
</dbReference>
<dbReference type="PIRSF" id="PIRSF015601">
    <property type="entry name" value="MTase_slr0722"/>
    <property type="match status" value="1"/>
</dbReference>
<evidence type="ECO:0000256" key="6">
    <source>
        <dbReference type="ARBA" id="ARBA00022679"/>
    </source>
</evidence>
<dbReference type="SUPFAM" id="SSF75217">
    <property type="entry name" value="alpha/beta knot"/>
    <property type="match status" value="1"/>
</dbReference>
<dbReference type="GO" id="GO:0070042">
    <property type="term" value="F:rRNA (uridine-N3-)-methyltransferase activity"/>
    <property type="evidence" value="ECO:0007669"/>
    <property type="project" value="TreeGrafter"/>
</dbReference>
<keyword evidence="7 10" id="KW-0949">S-adenosyl-L-methionine</keyword>
<dbReference type="Proteomes" id="UP000479132">
    <property type="component" value="Unassembled WGS sequence"/>
</dbReference>
<dbReference type="GO" id="GO:0005737">
    <property type="term" value="C:cytoplasm"/>
    <property type="evidence" value="ECO:0007669"/>
    <property type="project" value="UniProtKB-SubCell"/>
</dbReference>
<evidence type="ECO:0000256" key="1">
    <source>
        <dbReference type="ARBA" id="ARBA00004496"/>
    </source>
</evidence>
<keyword evidence="6 10" id="KW-0808">Transferase</keyword>
<dbReference type="RefSeq" id="WP_165268406.1">
    <property type="nucleotide sequence ID" value="NZ_JAALLS010000010.1"/>
</dbReference>
<dbReference type="PANTHER" id="PTHR30027">
    <property type="entry name" value="RIBOSOMAL RNA SMALL SUBUNIT METHYLTRANSFERASE E"/>
    <property type="match status" value="1"/>
</dbReference>
<evidence type="ECO:0000256" key="3">
    <source>
        <dbReference type="ARBA" id="ARBA00022490"/>
    </source>
</evidence>
<keyword evidence="14" id="KW-1185">Reference proteome</keyword>
<evidence type="ECO:0000259" key="12">
    <source>
        <dbReference type="Pfam" id="PF20260"/>
    </source>
</evidence>
<evidence type="ECO:0000256" key="2">
    <source>
        <dbReference type="ARBA" id="ARBA00005528"/>
    </source>
</evidence>
<dbReference type="InterPro" id="IPR029026">
    <property type="entry name" value="tRNA_m1G_MTases_N"/>
</dbReference>
<comment type="function">
    <text evidence="8 10">Specifically methylates the N3 position of the uracil ring of uridine 1498 (m3U1498) in 16S rRNA. Acts on the fully assembled 30S ribosomal subunit.</text>
</comment>
<dbReference type="GO" id="GO:0070475">
    <property type="term" value="P:rRNA base methylation"/>
    <property type="evidence" value="ECO:0007669"/>
    <property type="project" value="TreeGrafter"/>
</dbReference>
<comment type="subcellular location">
    <subcellularLocation>
        <location evidence="1 10">Cytoplasm</location>
    </subcellularLocation>
</comment>
<feature type="domain" description="Ribosomal RNA small subunit methyltransferase E PUA-like" evidence="12">
    <location>
        <begin position="20"/>
        <end position="64"/>
    </location>
</feature>
<feature type="domain" description="Ribosomal RNA small subunit methyltransferase E methyltransferase" evidence="11">
    <location>
        <begin position="75"/>
        <end position="227"/>
    </location>
</feature>
<dbReference type="CDD" id="cd18084">
    <property type="entry name" value="RsmE-like"/>
    <property type="match status" value="1"/>
</dbReference>
<evidence type="ECO:0000313" key="13">
    <source>
        <dbReference type="EMBL" id="NGP88559.1"/>
    </source>
</evidence>
<evidence type="ECO:0000313" key="14">
    <source>
        <dbReference type="Proteomes" id="UP000479132"/>
    </source>
</evidence>
<dbReference type="InterPro" id="IPR046887">
    <property type="entry name" value="RsmE_PUA-like"/>
</dbReference>
<dbReference type="PANTHER" id="PTHR30027:SF3">
    <property type="entry name" value="16S RRNA (URACIL(1498)-N(3))-METHYLTRANSFERASE"/>
    <property type="match status" value="1"/>
</dbReference>
<dbReference type="InterPro" id="IPR015947">
    <property type="entry name" value="PUA-like_sf"/>
</dbReference>
<dbReference type="AlphaFoldDB" id="A0A6M1T3B7"/>
<dbReference type="NCBIfam" id="TIGR00046">
    <property type="entry name" value="RsmE family RNA methyltransferase"/>
    <property type="match status" value="1"/>
</dbReference>
<protein>
    <recommendedName>
        <fullName evidence="10">Ribosomal RNA small subunit methyltransferase E</fullName>
        <ecNumber evidence="10">2.1.1.193</ecNumber>
    </recommendedName>
</protein>
<dbReference type="Gene3D" id="3.40.1280.10">
    <property type="match status" value="1"/>
</dbReference>
<keyword evidence="4 10" id="KW-0698">rRNA processing</keyword>
<name>A0A6M1T3B7_9BACT</name>
<comment type="similarity">
    <text evidence="2 10">Belongs to the RNA methyltransferase RsmE family.</text>
</comment>
<accession>A0A6M1T3B7</accession>
<keyword evidence="5 10" id="KW-0489">Methyltransferase</keyword>
<dbReference type="InterPro" id="IPR029028">
    <property type="entry name" value="Alpha/beta_knot_MTases"/>
</dbReference>
<keyword evidence="3 10" id="KW-0963">Cytoplasm</keyword>
<evidence type="ECO:0000256" key="9">
    <source>
        <dbReference type="ARBA" id="ARBA00047944"/>
    </source>
</evidence>
<organism evidence="13 14">
    <name type="scientific">Fodinibius halophilus</name>
    <dbReference type="NCBI Taxonomy" id="1736908"/>
    <lineage>
        <taxon>Bacteria</taxon>
        <taxon>Pseudomonadati</taxon>
        <taxon>Balneolota</taxon>
        <taxon>Balneolia</taxon>
        <taxon>Balneolales</taxon>
        <taxon>Balneolaceae</taxon>
        <taxon>Fodinibius</taxon>
    </lineage>
</organism>